<dbReference type="FunFam" id="3.40.50.2300:FF:000001">
    <property type="entry name" value="DNA-binding response regulator PhoB"/>
    <property type="match status" value="1"/>
</dbReference>
<gene>
    <name evidence="8" type="ORF">EXE58_15615</name>
</gene>
<keyword evidence="5" id="KW-0804">Transcription</keyword>
<evidence type="ECO:0000256" key="1">
    <source>
        <dbReference type="ARBA" id="ARBA00022553"/>
    </source>
</evidence>
<keyword evidence="3" id="KW-0805">Transcription regulation</keyword>
<dbReference type="Gene3D" id="3.40.50.2300">
    <property type="match status" value="1"/>
</dbReference>
<dbReference type="GO" id="GO:0003677">
    <property type="term" value="F:DNA binding"/>
    <property type="evidence" value="ECO:0007669"/>
    <property type="project" value="UniProtKB-KW"/>
</dbReference>
<proteinExistence type="predicted"/>
<dbReference type="AlphaFoldDB" id="A0A4P7IHA2"/>
<keyword evidence="2" id="KW-0902">Two-component regulatory system</keyword>
<evidence type="ECO:0000256" key="5">
    <source>
        <dbReference type="ARBA" id="ARBA00023163"/>
    </source>
</evidence>
<dbReference type="SMART" id="SM00448">
    <property type="entry name" value="REC"/>
    <property type="match status" value="1"/>
</dbReference>
<dbReference type="InterPro" id="IPR050595">
    <property type="entry name" value="Bact_response_regulator"/>
</dbReference>
<dbReference type="GO" id="GO:0000160">
    <property type="term" value="P:phosphorelay signal transduction system"/>
    <property type="evidence" value="ECO:0007669"/>
    <property type="project" value="UniProtKB-KW"/>
</dbReference>
<evidence type="ECO:0000313" key="9">
    <source>
        <dbReference type="Proteomes" id="UP000294853"/>
    </source>
</evidence>
<dbReference type="SUPFAM" id="SSF52172">
    <property type="entry name" value="CheY-like"/>
    <property type="match status" value="1"/>
</dbReference>
<dbReference type="OrthoDB" id="3197131at2"/>
<keyword evidence="4" id="KW-0238">DNA-binding</keyword>
<reference evidence="8 9" key="1">
    <citation type="submission" date="2019-03" db="EMBL/GenBank/DDBJ databases">
        <title>Three New Species of Nocardioides, Nocardioides euryhalodurans sp. nov., Nocardioides seonyuensis sp. nov. and Nocardioides eburneoflavus sp. nov. Iolated from Soil.</title>
        <authorList>
            <person name="Roh S.G."/>
            <person name="Lee C."/>
            <person name="Kim M.-K."/>
            <person name="Kim S.B."/>
        </authorList>
    </citation>
    <scope>NUCLEOTIDE SEQUENCE [LARGE SCALE GENOMIC DNA]</scope>
    <source>
        <strain evidence="8 9">MMS17-SY207-3</strain>
    </source>
</reference>
<dbReference type="InterPro" id="IPR011006">
    <property type="entry name" value="CheY-like_superfamily"/>
</dbReference>
<sequence length="125" mass="13229">MSAVLVVDDDAGVRGYVGDLLEMNGHDVRFAIDGPAALEAIRTERPDCVLLDVMMPGMSGHQVLTEIRRTDGGSQLPVVMVTAAAGDSQSWEAWTGGVDFLLPKPIDSEQLLRVLGYLATGSACA</sequence>
<evidence type="ECO:0000256" key="6">
    <source>
        <dbReference type="PROSITE-ProRule" id="PRU00169"/>
    </source>
</evidence>
<dbReference type="PANTHER" id="PTHR44591">
    <property type="entry name" value="STRESS RESPONSE REGULATOR PROTEIN 1"/>
    <property type="match status" value="1"/>
</dbReference>
<protein>
    <submittedName>
        <fullName evidence="8">Response regulator</fullName>
    </submittedName>
</protein>
<keyword evidence="9" id="KW-1185">Reference proteome</keyword>
<feature type="modified residue" description="4-aspartylphosphate" evidence="6">
    <location>
        <position position="52"/>
    </location>
</feature>
<evidence type="ECO:0000313" key="8">
    <source>
        <dbReference type="EMBL" id="QBX56744.1"/>
    </source>
</evidence>
<dbReference type="RefSeq" id="WP_135268729.1">
    <property type="nucleotide sequence ID" value="NZ_CP038436.1"/>
</dbReference>
<evidence type="ECO:0000256" key="4">
    <source>
        <dbReference type="ARBA" id="ARBA00023125"/>
    </source>
</evidence>
<evidence type="ECO:0000256" key="3">
    <source>
        <dbReference type="ARBA" id="ARBA00023015"/>
    </source>
</evidence>
<dbReference type="PANTHER" id="PTHR44591:SF3">
    <property type="entry name" value="RESPONSE REGULATORY DOMAIN-CONTAINING PROTEIN"/>
    <property type="match status" value="1"/>
</dbReference>
<dbReference type="InterPro" id="IPR001789">
    <property type="entry name" value="Sig_transdc_resp-reg_receiver"/>
</dbReference>
<dbReference type="Pfam" id="PF00072">
    <property type="entry name" value="Response_reg"/>
    <property type="match status" value="1"/>
</dbReference>
<feature type="domain" description="Response regulatory" evidence="7">
    <location>
        <begin position="3"/>
        <end position="119"/>
    </location>
</feature>
<dbReference type="KEGG" id="nsn:EXE58_15615"/>
<evidence type="ECO:0000259" key="7">
    <source>
        <dbReference type="PROSITE" id="PS50110"/>
    </source>
</evidence>
<dbReference type="Proteomes" id="UP000294853">
    <property type="component" value="Chromosome"/>
</dbReference>
<keyword evidence="1 6" id="KW-0597">Phosphoprotein</keyword>
<name>A0A4P7IHA2_9ACTN</name>
<dbReference type="PROSITE" id="PS50110">
    <property type="entry name" value="RESPONSE_REGULATORY"/>
    <property type="match status" value="1"/>
</dbReference>
<organism evidence="8 9">
    <name type="scientific">Nocardioides seonyuensis</name>
    <dbReference type="NCBI Taxonomy" id="2518371"/>
    <lineage>
        <taxon>Bacteria</taxon>
        <taxon>Bacillati</taxon>
        <taxon>Actinomycetota</taxon>
        <taxon>Actinomycetes</taxon>
        <taxon>Propionibacteriales</taxon>
        <taxon>Nocardioidaceae</taxon>
        <taxon>Nocardioides</taxon>
    </lineage>
</organism>
<accession>A0A4P7IHA2</accession>
<dbReference type="CDD" id="cd17574">
    <property type="entry name" value="REC_OmpR"/>
    <property type="match status" value="1"/>
</dbReference>
<evidence type="ECO:0000256" key="2">
    <source>
        <dbReference type="ARBA" id="ARBA00023012"/>
    </source>
</evidence>
<dbReference type="EMBL" id="CP038436">
    <property type="protein sequence ID" value="QBX56744.1"/>
    <property type="molecule type" value="Genomic_DNA"/>
</dbReference>